<dbReference type="InterPro" id="IPR018247">
    <property type="entry name" value="EF_Hand_1_Ca_BS"/>
</dbReference>
<comment type="subcellular location">
    <subcellularLocation>
        <location evidence="1">Membrane</location>
        <topology evidence="1">Multi-pass membrane protein</topology>
    </subcellularLocation>
</comment>
<feature type="transmembrane region" description="Helical" evidence="6">
    <location>
        <begin position="239"/>
        <end position="262"/>
    </location>
</feature>
<evidence type="ECO:0000256" key="2">
    <source>
        <dbReference type="ARBA" id="ARBA00022692"/>
    </source>
</evidence>
<keyword evidence="9" id="KW-1185">Reference proteome</keyword>
<comment type="caution">
    <text evidence="8">The sequence shown here is derived from an EMBL/GenBank/DDBJ whole genome shotgun (WGS) entry which is preliminary data.</text>
</comment>
<evidence type="ECO:0000313" key="8">
    <source>
        <dbReference type="EMBL" id="CAE7529922.1"/>
    </source>
</evidence>
<evidence type="ECO:0000259" key="7">
    <source>
        <dbReference type="PROSITE" id="PS50222"/>
    </source>
</evidence>
<evidence type="ECO:0000256" key="5">
    <source>
        <dbReference type="ARBA" id="ARBA00023136"/>
    </source>
</evidence>
<dbReference type="Gene3D" id="1.10.238.10">
    <property type="entry name" value="EF-hand"/>
    <property type="match status" value="1"/>
</dbReference>
<dbReference type="PANTHER" id="PTHR46726">
    <property type="entry name" value="TWO PORE CHANNEL 3"/>
    <property type="match status" value="1"/>
</dbReference>
<name>A0A812TEV8_9DINO</name>
<feature type="transmembrane region" description="Helical" evidence="6">
    <location>
        <begin position="320"/>
        <end position="344"/>
    </location>
</feature>
<dbReference type="InterPro" id="IPR011992">
    <property type="entry name" value="EF-hand-dom_pair"/>
</dbReference>
<feature type="transmembrane region" description="Helical" evidence="6">
    <location>
        <begin position="101"/>
        <end position="121"/>
    </location>
</feature>
<feature type="transmembrane region" description="Helical" evidence="6">
    <location>
        <begin position="282"/>
        <end position="300"/>
    </location>
</feature>
<evidence type="ECO:0000256" key="3">
    <source>
        <dbReference type="ARBA" id="ARBA00022837"/>
    </source>
</evidence>
<dbReference type="Pfam" id="PF00520">
    <property type="entry name" value="Ion_trans"/>
    <property type="match status" value="1"/>
</dbReference>
<dbReference type="Proteomes" id="UP000604046">
    <property type="component" value="Unassembled WGS sequence"/>
</dbReference>
<dbReference type="PROSITE" id="PS50222">
    <property type="entry name" value="EF_HAND_2"/>
    <property type="match status" value="1"/>
</dbReference>
<dbReference type="GO" id="GO:0016020">
    <property type="term" value="C:membrane"/>
    <property type="evidence" value="ECO:0007669"/>
    <property type="project" value="UniProtKB-SubCell"/>
</dbReference>
<keyword evidence="3" id="KW-0106">Calcium</keyword>
<reference evidence="8" key="1">
    <citation type="submission" date="2021-02" db="EMBL/GenBank/DDBJ databases">
        <authorList>
            <person name="Dougan E. K."/>
            <person name="Rhodes N."/>
            <person name="Thang M."/>
            <person name="Chan C."/>
        </authorList>
    </citation>
    <scope>NUCLEOTIDE SEQUENCE</scope>
</reference>
<feature type="transmembrane region" description="Helical" evidence="6">
    <location>
        <begin position="141"/>
        <end position="157"/>
    </location>
</feature>
<keyword evidence="4 6" id="KW-1133">Transmembrane helix</keyword>
<dbReference type="PROSITE" id="PS00018">
    <property type="entry name" value="EF_HAND_1"/>
    <property type="match status" value="1"/>
</dbReference>
<dbReference type="InterPro" id="IPR002048">
    <property type="entry name" value="EF_hand_dom"/>
</dbReference>
<proteinExistence type="predicted"/>
<feature type="domain" description="EF-hand" evidence="7">
    <location>
        <begin position="368"/>
        <end position="403"/>
    </location>
</feature>
<evidence type="ECO:0000256" key="4">
    <source>
        <dbReference type="ARBA" id="ARBA00022989"/>
    </source>
</evidence>
<evidence type="ECO:0000256" key="1">
    <source>
        <dbReference type="ARBA" id="ARBA00004141"/>
    </source>
</evidence>
<evidence type="ECO:0000313" key="9">
    <source>
        <dbReference type="Proteomes" id="UP000604046"/>
    </source>
</evidence>
<dbReference type="InterPro" id="IPR005821">
    <property type="entry name" value="Ion_trans_dom"/>
</dbReference>
<dbReference type="GO" id="GO:0005509">
    <property type="term" value="F:calcium ion binding"/>
    <property type="evidence" value="ECO:0007669"/>
    <property type="project" value="InterPro"/>
</dbReference>
<evidence type="ECO:0000256" key="6">
    <source>
        <dbReference type="SAM" id="Phobius"/>
    </source>
</evidence>
<organism evidence="8 9">
    <name type="scientific">Symbiodinium natans</name>
    <dbReference type="NCBI Taxonomy" id="878477"/>
    <lineage>
        <taxon>Eukaryota</taxon>
        <taxon>Sar</taxon>
        <taxon>Alveolata</taxon>
        <taxon>Dinophyceae</taxon>
        <taxon>Suessiales</taxon>
        <taxon>Symbiodiniaceae</taxon>
        <taxon>Symbiodinium</taxon>
    </lineage>
</organism>
<protein>
    <submittedName>
        <fullName evidence="8">Scn8a protein</fullName>
    </submittedName>
</protein>
<dbReference type="PANTHER" id="PTHR46726:SF1">
    <property type="entry name" value="TWO-PORE CALCIUM CHANNEL 3"/>
    <property type="match status" value="1"/>
</dbReference>
<dbReference type="Gene3D" id="1.10.287.70">
    <property type="match status" value="1"/>
</dbReference>
<dbReference type="InterPro" id="IPR027359">
    <property type="entry name" value="Volt_channel_dom_sf"/>
</dbReference>
<dbReference type="OrthoDB" id="426937at2759"/>
<sequence>MLADSQDMHELIQNFSSGHMRRESTNTAKIGLKKYVEEEDIKETMVSRTVRLFTGPDIDTATGNSIVNKARLAAVNFAEWWDSLLEPERSGRAQDTLESRWFRIMSAMVIVVNAIVVTWLTDWSLQHSGRNMPPGFEIVDLAFLLFYALEIALKFYVHRGYFFANENAAWNIFDLILVIFSSFDVAANWPTSGEDEAPPNNLGYMRVFRMFKFAKILRTIRIIAFVRELSMMLESFRQCVIAMFWGLVLLLFLLYVFALVFAQGVASHVATTHATGDLDADIMFAFGSVGTSMLSLYMAVTGGNDWSVYYEATIGMGSFYPLVFLSYTFFFIFALFNILTGVFVERAVAAALPDREELIAQERKKILKQVEDLRALFKALDSDRSGKISKAEFLADMEDDRIVSYMHTLGLDMHDAEHFFDLVSNDKNDKEVDIDTFIEHCMSMKGTATAMDLHKQMVQVNRVLDKLTAWELSNWPELFAVLQEKHREAS</sequence>
<keyword evidence="2 6" id="KW-0812">Transmembrane</keyword>
<dbReference type="SUPFAM" id="SSF47473">
    <property type="entry name" value="EF-hand"/>
    <property type="match status" value="1"/>
</dbReference>
<gene>
    <name evidence="8" type="primary">Scn8a</name>
    <name evidence="8" type="ORF">SNAT2548_LOCUS29674</name>
</gene>
<keyword evidence="5 6" id="KW-0472">Membrane</keyword>
<dbReference type="EMBL" id="CAJNDS010002571">
    <property type="protein sequence ID" value="CAE7529922.1"/>
    <property type="molecule type" value="Genomic_DNA"/>
</dbReference>
<dbReference type="SUPFAM" id="SSF81324">
    <property type="entry name" value="Voltage-gated potassium channels"/>
    <property type="match status" value="1"/>
</dbReference>
<dbReference type="Gene3D" id="1.20.120.350">
    <property type="entry name" value="Voltage-gated potassium channels. Chain C"/>
    <property type="match status" value="1"/>
</dbReference>
<dbReference type="GO" id="GO:0005216">
    <property type="term" value="F:monoatomic ion channel activity"/>
    <property type="evidence" value="ECO:0007669"/>
    <property type="project" value="InterPro"/>
</dbReference>
<dbReference type="AlphaFoldDB" id="A0A812TEV8"/>
<accession>A0A812TEV8</accession>